<proteinExistence type="inferred from homology"/>
<protein>
    <recommendedName>
        <fullName evidence="3">Inhibitor I9 domain-containing protein</fullName>
    </recommendedName>
</protein>
<dbReference type="Proteomes" id="UP001476247">
    <property type="component" value="Unassembled WGS sequence"/>
</dbReference>
<dbReference type="SUPFAM" id="SSF54897">
    <property type="entry name" value="Protease propeptides/inhibitors"/>
    <property type="match status" value="1"/>
</dbReference>
<sequence length="93" mass="10286">MLRITILLFLFLALVQAAELSYIMAFKPPVTDKTFKQARADVEAAGGKVTYEFKSALKGILVQLPSQKINTLSTKSYVDFLEPDKSGNKKSVC</sequence>
<dbReference type="PANTHER" id="PTHR28288">
    <property type="entry name" value="PROTEASE B INHIBITOR 2"/>
    <property type="match status" value="1"/>
</dbReference>
<comment type="caution">
    <text evidence="4">The sequence shown here is derived from an EMBL/GenBank/DDBJ whole genome shotgun (WGS) entry which is preliminary data.</text>
</comment>
<evidence type="ECO:0000256" key="1">
    <source>
        <dbReference type="ARBA" id="ARBA00038069"/>
    </source>
</evidence>
<evidence type="ECO:0000259" key="3">
    <source>
        <dbReference type="Pfam" id="PF05922"/>
    </source>
</evidence>
<evidence type="ECO:0000256" key="2">
    <source>
        <dbReference type="SAM" id="SignalP"/>
    </source>
</evidence>
<dbReference type="InterPro" id="IPR037045">
    <property type="entry name" value="S8pro/Inhibitor_I9_sf"/>
</dbReference>
<gene>
    <name evidence="4" type="ORF">HPULCUR_007711</name>
</gene>
<comment type="similarity">
    <text evidence="1">Belongs to the protease inhibitor I9 family.</text>
</comment>
<keyword evidence="5" id="KW-1185">Reference proteome</keyword>
<dbReference type="InterPro" id="IPR052471">
    <property type="entry name" value="PBI_I9"/>
</dbReference>
<reference evidence="4 5" key="1">
    <citation type="submission" date="2024-04" db="EMBL/GenBank/DDBJ databases">
        <title>genome sequences of Mucor flavus KT1a and Helicostylum pulchrum KT1b strains isolation_sourced from the surface of a dry-aged beef.</title>
        <authorList>
            <person name="Toyotome T."/>
            <person name="Hosono M."/>
            <person name="Torimaru M."/>
            <person name="Fukuda K."/>
            <person name="Mikami N."/>
        </authorList>
    </citation>
    <scope>NUCLEOTIDE SEQUENCE [LARGE SCALE GENOMIC DNA]</scope>
    <source>
        <strain evidence="4 5">KT1b</strain>
    </source>
</reference>
<dbReference type="Gene3D" id="3.30.70.80">
    <property type="entry name" value="Peptidase S8 propeptide/proteinase inhibitor I9"/>
    <property type="match status" value="1"/>
</dbReference>
<evidence type="ECO:0000313" key="4">
    <source>
        <dbReference type="EMBL" id="GAA5802248.1"/>
    </source>
</evidence>
<organism evidence="4 5">
    <name type="scientific">Helicostylum pulchrum</name>
    <dbReference type="NCBI Taxonomy" id="562976"/>
    <lineage>
        <taxon>Eukaryota</taxon>
        <taxon>Fungi</taxon>
        <taxon>Fungi incertae sedis</taxon>
        <taxon>Mucoromycota</taxon>
        <taxon>Mucoromycotina</taxon>
        <taxon>Mucoromycetes</taxon>
        <taxon>Mucorales</taxon>
        <taxon>Mucorineae</taxon>
        <taxon>Mucoraceae</taxon>
        <taxon>Helicostylum</taxon>
    </lineage>
</organism>
<dbReference type="PANTHER" id="PTHR28288:SF2">
    <property type="entry name" value="PROTEASE B INHIBITOR 2"/>
    <property type="match status" value="1"/>
</dbReference>
<keyword evidence="2" id="KW-0732">Signal</keyword>
<feature type="signal peptide" evidence="2">
    <location>
        <begin position="1"/>
        <end position="17"/>
    </location>
</feature>
<dbReference type="EMBL" id="BAABUJ010000022">
    <property type="protein sequence ID" value="GAA5802248.1"/>
    <property type="molecule type" value="Genomic_DNA"/>
</dbReference>
<feature type="domain" description="Inhibitor I9" evidence="3">
    <location>
        <begin position="40"/>
        <end position="85"/>
    </location>
</feature>
<name>A0ABP9Y5X8_9FUNG</name>
<feature type="chain" id="PRO_5045432742" description="Inhibitor I9 domain-containing protein" evidence="2">
    <location>
        <begin position="18"/>
        <end position="93"/>
    </location>
</feature>
<accession>A0ABP9Y5X8</accession>
<dbReference type="InterPro" id="IPR010259">
    <property type="entry name" value="S8pro/Inhibitor_I9"/>
</dbReference>
<dbReference type="Pfam" id="PF05922">
    <property type="entry name" value="Inhibitor_I9"/>
    <property type="match status" value="1"/>
</dbReference>
<evidence type="ECO:0000313" key="5">
    <source>
        <dbReference type="Proteomes" id="UP001476247"/>
    </source>
</evidence>